<dbReference type="Proteomes" id="UP000031938">
    <property type="component" value="Unassembled WGS sequence"/>
</dbReference>
<dbReference type="STRING" id="889306.KP78_07220"/>
<gene>
    <name evidence="1" type="ORF">KP78_07220</name>
</gene>
<dbReference type="EMBL" id="JXRP01000009">
    <property type="protein sequence ID" value="KIL49254.1"/>
    <property type="molecule type" value="Genomic_DNA"/>
</dbReference>
<name>A0A0C2S5E5_9BACL</name>
<dbReference type="RefSeq" id="WP_235420826.1">
    <property type="nucleotide sequence ID" value="NZ_JXRP01000009.1"/>
</dbReference>
<sequence length="312" mass="36154">MEKWVIAVLIGSFIVFILALAIDVTDFNDKNNYQKVAESMKETEKLYQLTDELVEEVHTELNNRGLTEVGISFSREEKQLTVTVKDKEFMQNHGHEIKEIIYERSREKNIHDVKLKFERYSEYGQSSIEMQQLEELLGEVSKVTLDILDGAGYKENILVSIDPAPANPEIEVLFQETGELDGNVKDNLEKRIAEAIYVKTSRKFAVNIKRKSEQEARDESWHPVFRAITYEMPKQFEEYNGFGYSFHPEPLQIIIKTSLPKASLWSNSSKKAEAIEDYVGQIIEIKRDELSLEKIPYEIIVRGKDKEILNKK</sequence>
<comment type="caution">
    <text evidence="1">The sequence shown here is derived from an EMBL/GenBank/DDBJ whole genome shotgun (WGS) entry which is preliminary data.</text>
</comment>
<dbReference type="AlphaFoldDB" id="A0A0C2S5E5"/>
<organism evidence="1 2">
    <name type="scientific">Jeotgalibacillus soli</name>
    <dbReference type="NCBI Taxonomy" id="889306"/>
    <lineage>
        <taxon>Bacteria</taxon>
        <taxon>Bacillati</taxon>
        <taxon>Bacillota</taxon>
        <taxon>Bacilli</taxon>
        <taxon>Bacillales</taxon>
        <taxon>Caryophanaceae</taxon>
        <taxon>Jeotgalibacillus</taxon>
    </lineage>
</organism>
<accession>A0A0C2S5E5</accession>
<protein>
    <submittedName>
        <fullName evidence="1">Uncharacterized protein</fullName>
    </submittedName>
</protein>
<dbReference type="PATRIC" id="fig|889306.3.peg.722"/>
<evidence type="ECO:0000313" key="1">
    <source>
        <dbReference type="EMBL" id="KIL49254.1"/>
    </source>
</evidence>
<reference evidence="1 2" key="1">
    <citation type="submission" date="2015-01" db="EMBL/GenBank/DDBJ databases">
        <title>Genome sequencing of Jeotgalibacillus soli.</title>
        <authorList>
            <person name="Goh K.M."/>
            <person name="Chan K.-G."/>
            <person name="Yaakop A.S."/>
            <person name="Ee R."/>
            <person name="Gan H.M."/>
            <person name="Chan C.S."/>
        </authorList>
    </citation>
    <scope>NUCLEOTIDE SEQUENCE [LARGE SCALE GENOMIC DNA]</scope>
    <source>
        <strain evidence="1 2">P9</strain>
    </source>
</reference>
<keyword evidence="2" id="KW-1185">Reference proteome</keyword>
<proteinExistence type="predicted"/>
<evidence type="ECO:0000313" key="2">
    <source>
        <dbReference type="Proteomes" id="UP000031938"/>
    </source>
</evidence>